<feature type="compositionally biased region" description="Low complexity" evidence="7">
    <location>
        <begin position="127"/>
        <end position="159"/>
    </location>
</feature>
<keyword evidence="2 6" id="KW-0677">Repeat</keyword>
<dbReference type="SMART" id="SM00335">
    <property type="entry name" value="ANX"/>
    <property type="match status" value="4"/>
</dbReference>
<evidence type="ECO:0000256" key="3">
    <source>
        <dbReference type="ARBA" id="ARBA00022837"/>
    </source>
</evidence>
<accession>A0AAD5WYU0</accession>
<evidence type="ECO:0000313" key="8">
    <source>
        <dbReference type="EMBL" id="KAJ3046828.1"/>
    </source>
</evidence>
<dbReference type="Proteomes" id="UP001212841">
    <property type="component" value="Unassembled WGS sequence"/>
</dbReference>
<evidence type="ECO:0000313" key="9">
    <source>
        <dbReference type="Proteomes" id="UP001212841"/>
    </source>
</evidence>
<dbReference type="GO" id="GO:0005544">
    <property type="term" value="F:calcium-dependent phospholipid binding"/>
    <property type="evidence" value="ECO:0007669"/>
    <property type="project" value="UniProtKB-KW"/>
</dbReference>
<feature type="compositionally biased region" description="Low complexity" evidence="7">
    <location>
        <begin position="1"/>
        <end position="19"/>
    </location>
</feature>
<comment type="caution">
    <text evidence="8">The sequence shown here is derived from an EMBL/GenBank/DDBJ whole genome shotgun (WGS) entry which is preliminary data.</text>
</comment>
<evidence type="ECO:0000256" key="6">
    <source>
        <dbReference type="RuleBase" id="RU003540"/>
    </source>
</evidence>
<evidence type="ECO:0000256" key="2">
    <source>
        <dbReference type="ARBA" id="ARBA00022737"/>
    </source>
</evidence>
<dbReference type="GO" id="GO:0005509">
    <property type="term" value="F:calcium ion binding"/>
    <property type="evidence" value="ECO:0007669"/>
    <property type="project" value="InterPro"/>
</dbReference>
<gene>
    <name evidence="8" type="ORF">HK097_000480</name>
</gene>
<dbReference type="SUPFAM" id="SSF47874">
    <property type="entry name" value="Annexin"/>
    <property type="match status" value="1"/>
</dbReference>
<dbReference type="GO" id="GO:0005886">
    <property type="term" value="C:plasma membrane"/>
    <property type="evidence" value="ECO:0007669"/>
    <property type="project" value="TreeGrafter"/>
</dbReference>
<sequence length="510" mass="56021">MSQYPGHQQPPYYQNQQQQYPPPGGQPPYGAHPQQGYPQQPQGNSYYNTAPTQQYQALQQYPPPGGAPGAYQPPQQGQLYGAPPQNPYAAAPNQSQPYNAYAPPPGPPPAGQQYGQQPYGAPPPQHAPYAGPQGQPYGVPPQQQGYAAYPGAPPNAGAYPHPPAATPYGAATAASFYATAGPQLSPQEVQRDADILRKAMKGIGTGTGSNEFMDHENKAYLHVAFTDEKALIEVLCKRTPLQAPQIAQQFKAQFGRDLVKDIKSETSGNFGRVMERLAMPLPDVDAWELHDAMAGFGTNDDTLIEILTGRTNAEIWAIKQAYRARYGKDLESDIRGDTSAYFKKILVALVQGMRDETGSYMDVNGDVEQLYRAGVGRMGTDETTFIQILATRSENHLRAVFAAYQNKYHEDMERVIKKEFSGDIENALLSIVQSIQNRPMYVAKLFEKAMAGMGTKDNKLIRLTVRHRDPQVMGQVKGAYYQMYGKTLYSRVKGETSGDYEKALLAMIGA</sequence>
<evidence type="ECO:0000256" key="5">
    <source>
        <dbReference type="ARBA" id="ARBA00023302"/>
    </source>
</evidence>
<keyword evidence="9" id="KW-1185">Reference proteome</keyword>
<evidence type="ECO:0000256" key="1">
    <source>
        <dbReference type="ARBA" id="ARBA00007831"/>
    </source>
</evidence>
<keyword evidence="3 6" id="KW-0106">Calcium</keyword>
<dbReference type="GO" id="GO:0005737">
    <property type="term" value="C:cytoplasm"/>
    <property type="evidence" value="ECO:0007669"/>
    <property type="project" value="TreeGrafter"/>
</dbReference>
<dbReference type="InterPro" id="IPR018502">
    <property type="entry name" value="Annexin_repeat"/>
</dbReference>
<dbReference type="PROSITE" id="PS00223">
    <property type="entry name" value="ANNEXIN_1"/>
    <property type="match status" value="2"/>
</dbReference>
<organism evidence="8 9">
    <name type="scientific">Rhizophlyctis rosea</name>
    <dbReference type="NCBI Taxonomy" id="64517"/>
    <lineage>
        <taxon>Eukaryota</taxon>
        <taxon>Fungi</taxon>
        <taxon>Fungi incertae sedis</taxon>
        <taxon>Chytridiomycota</taxon>
        <taxon>Chytridiomycota incertae sedis</taxon>
        <taxon>Chytridiomycetes</taxon>
        <taxon>Rhizophlyctidales</taxon>
        <taxon>Rhizophlyctidaceae</taxon>
        <taxon>Rhizophlyctis</taxon>
    </lineage>
</organism>
<reference evidence="8" key="1">
    <citation type="submission" date="2020-05" db="EMBL/GenBank/DDBJ databases">
        <title>Phylogenomic resolution of chytrid fungi.</title>
        <authorList>
            <person name="Stajich J.E."/>
            <person name="Amses K."/>
            <person name="Simmons R."/>
            <person name="Seto K."/>
            <person name="Myers J."/>
            <person name="Bonds A."/>
            <person name="Quandt C.A."/>
            <person name="Barry K."/>
            <person name="Liu P."/>
            <person name="Grigoriev I."/>
            <person name="Longcore J.E."/>
            <person name="James T.Y."/>
        </authorList>
    </citation>
    <scope>NUCLEOTIDE SEQUENCE</scope>
    <source>
        <strain evidence="8">JEL0318</strain>
    </source>
</reference>
<dbReference type="FunFam" id="1.10.220.10:FF:000003">
    <property type="entry name" value="Annexin"/>
    <property type="match status" value="1"/>
</dbReference>
<dbReference type="InterPro" id="IPR037104">
    <property type="entry name" value="Annexin_sf"/>
</dbReference>
<keyword evidence="5 6" id="KW-0111">Calcium/phospholipid-binding</keyword>
<protein>
    <recommendedName>
        <fullName evidence="6">Annexin</fullName>
    </recommendedName>
</protein>
<evidence type="ECO:0000256" key="4">
    <source>
        <dbReference type="ARBA" id="ARBA00023216"/>
    </source>
</evidence>
<dbReference type="Pfam" id="PF00191">
    <property type="entry name" value="Annexin"/>
    <property type="match status" value="4"/>
</dbReference>
<dbReference type="GO" id="GO:0001786">
    <property type="term" value="F:phosphatidylserine binding"/>
    <property type="evidence" value="ECO:0007669"/>
    <property type="project" value="TreeGrafter"/>
</dbReference>
<comment type="domain">
    <text evidence="6">A pair of annexin repeats may form one binding site for calcium and phospholipid.</text>
</comment>
<dbReference type="GO" id="GO:0005634">
    <property type="term" value="C:nucleus"/>
    <property type="evidence" value="ECO:0007669"/>
    <property type="project" value="TreeGrafter"/>
</dbReference>
<dbReference type="AlphaFoldDB" id="A0AAD5WYU0"/>
<dbReference type="InterPro" id="IPR018252">
    <property type="entry name" value="Annexin_repeat_CS"/>
</dbReference>
<dbReference type="GO" id="GO:0012506">
    <property type="term" value="C:vesicle membrane"/>
    <property type="evidence" value="ECO:0007669"/>
    <property type="project" value="TreeGrafter"/>
</dbReference>
<proteinExistence type="inferred from homology"/>
<keyword evidence="4 6" id="KW-0041">Annexin</keyword>
<feature type="region of interest" description="Disordered" evidence="7">
    <location>
        <begin position="1"/>
        <end position="163"/>
    </location>
</feature>
<dbReference type="InterPro" id="IPR001464">
    <property type="entry name" value="Annexin"/>
</dbReference>
<dbReference type="PROSITE" id="PS51897">
    <property type="entry name" value="ANNEXIN_2"/>
    <property type="match status" value="4"/>
</dbReference>
<dbReference type="EMBL" id="JADGJD010001083">
    <property type="protein sequence ID" value="KAJ3046828.1"/>
    <property type="molecule type" value="Genomic_DNA"/>
</dbReference>
<evidence type="ECO:0000256" key="7">
    <source>
        <dbReference type="SAM" id="MobiDB-lite"/>
    </source>
</evidence>
<feature type="compositionally biased region" description="Low complexity" evidence="7">
    <location>
        <begin position="28"/>
        <end position="60"/>
    </location>
</feature>
<comment type="similarity">
    <text evidence="1 6">Belongs to the annexin family.</text>
</comment>
<dbReference type="PANTHER" id="PTHR10502:SF102">
    <property type="entry name" value="ANNEXIN B11"/>
    <property type="match status" value="1"/>
</dbReference>
<feature type="compositionally biased region" description="Low complexity" evidence="7">
    <location>
        <begin position="69"/>
        <end position="101"/>
    </location>
</feature>
<dbReference type="PRINTS" id="PR00196">
    <property type="entry name" value="ANNEXIN"/>
</dbReference>
<name>A0AAD5WYU0_9FUNG</name>
<dbReference type="PANTHER" id="PTHR10502">
    <property type="entry name" value="ANNEXIN"/>
    <property type="match status" value="1"/>
</dbReference>
<dbReference type="FunFam" id="1.10.220.10:FF:000002">
    <property type="entry name" value="Annexin"/>
    <property type="match status" value="1"/>
</dbReference>
<dbReference type="Gene3D" id="1.10.220.10">
    <property type="entry name" value="Annexin"/>
    <property type="match status" value="4"/>
</dbReference>